<sequence length="458" mass="49101">MSHWPLRPEDITRPAYRSLAQGIVAAIGAGRLRPGDRLPAHRDLAWRLGVSVQTVSRAYEELIRADLVSGEVGRGSFVKSGLREASEIPWYRAGAGKPPRDLSLMTPVHLPEIAEAWADTMGRLAARMPQDAMFALHPDRIAARHGATATGWLARCGLIVQSSRVLVTNGVTPAMFVALMTVAQKGDEIAAEAVTSHPLKPAAQQLGLRLRGIAEDARGMLPEALLATAAGSGGRLKAVYLLPSGAGPRAQVMDRDRRAALARAAAEAGIYILECDPLGPLLSRRPPPVASFAPDRTFYVTGLSKCLSPGLRYGLLAMPDRLAVRAENRHLSISWMATPLMAEIAADWIDSGMADNLLAAQRRELAARNRLAQRYLGAASLGFAQGLHRWLLLPEGLSERAFQRQALHNRVAVSPGESFALSDRRAAIRICLGGTGRGDLEQALAALTALLPVCDAPV</sequence>
<keyword evidence="8" id="KW-1185">Reference proteome</keyword>
<evidence type="ECO:0000256" key="3">
    <source>
        <dbReference type="ARBA" id="ARBA00023015"/>
    </source>
</evidence>
<dbReference type="SUPFAM" id="SSF53383">
    <property type="entry name" value="PLP-dependent transferases"/>
    <property type="match status" value="1"/>
</dbReference>
<dbReference type="Gene3D" id="3.40.640.10">
    <property type="entry name" value="Type I PLP-dependent aspartate aminotransferase-like (Major domain)"/>
    <property type="match status" value="1"/>
</dbReference>
<reference evidence="7" key="1">
    <citation type="submission" date="2020-09" db="EMBL/GenBank/DDBJ databases">
        <title>A novel bacterium of genus Mangrovicoccus, isolated from South China Sea.</title>
        <authorList>
            <person name="Huang H."/>
            <person name="Mo K."/>
            <person name="Hu Y."/>
        </authorList>
    </citation>
    <scope>NUCLEOTIDE SEQUENCE</scope>
    <source>
        <strain evidence="7">HB182678</strain>
    </source>
</reference>
<dbReference type="InterPro" id="IPR015421">
    <property type="entry name" value="PyrdxlP-dep_Trfase_major"/>
</dbReference>
<gene>
    <name evidence="7" type="ORF">ICN82_03720</name>
</gene>
<dbReference type="Pfam" id="PF00392">
    <property type="entry name" value="GntR"/>
    <property type="match status" value="1"/>
</dbReference>
<dbReference type="CDD" id="cd00609">
    <property type="entry name" value="AAT_like"/>
    <property type="match status" value="1"/>
</dbReference>
<dbReference type="InterPro" id="IPR051446">
    <property type="entry name" value="HTH_trans_reg/aminotransferase"/>
</dbReference>
<dbReference type="PROSITE" id="PS50949">
    <property type="entry name" value="HTH_GNTR"/>
    <property type="match status" value="1"/>
</dbReference>
<dbReference type="InterPro" id="IPR036388">
    <property type="entry name" value="WH-like_DNA-bd_sf"/>
</dbReference>
<dbReference type="Gene3D" id="1.10.10.10">
    <property type="entry name" value="Winged helix-like DNA-binding domain superfamily/Winged helix DNA-binding domain"/>
    <property type="match status" value="1"/>
</dbReference>
<dbReference type="PANTHER" id="PTHR46577">
    <property type="entry name" value="HTH-TYPE TRANSCRIPTIONAL REGULATORY PROTEIN GABR"/>
    <property type="match status" value="1"/>
</dbReference>
<keyword evidence="2" id="KW-0663">Pyridoxal phosphate</keyword>
<dbReference type="PANTHER" id="PTHR46577:SF1">
    <property type="entry name" value="HTH-TYPE TRANSCRIPTIONAL REGULATORY PROTEIN GABR"/>
    <property type="match status" value="1"/>
</dbReference>
<dbReference type="SUPFAM" id="SSF46785">
    <property type="entry name" value="Winged helix' DNA-binding domain"/>
    <property type="match status" value="1"/>
</dbReference>
<evidence type="ECO:0000256" key="4">
    <source>
        <dbReference type="ARBA" id="ARBA00023125"/>
    </source>
</evidence>
<feature type="domain" description="HTH gntR-type" evidence="6">
    <location>
        <begin position="13"/>
        <end position="81"/>
    </location>
</feature>
<dbReference type="InterPro" id="IPR015422">
    <property type="entry name" value="PyrdxlP-dep_Trfase_small"/>
</dbReference>
<protein>
    <submittedName>
        <fullName evidence="7">PLP-dependent aminotransferase family protein</fullName>
    </submittedName>
</protein>
<keyword evidence="3" id="KW-0805">Transcription regulation</keyword>
<keyword evidence="4" id="KW-0238">DNA-binding</keyword>
<proteinExistence type="inferred from homology"/>
<keyword evidence="7" id="KW-0808">Transferase</keyword>
<organism evidence="7 8">
    <name type="scientific">Mangrovicoccus algicola</name>
    <dbReference type="NCBI Taxonomy" id="2771008"/>
    <lineage>
        <taxon>Bacteria</taxon>
        <taxon>Pseudomonadati</taxon>
        <taxon>Pseudomonadota</taxon>
        <taxon>Alphaproteobacteria</taxon>
        <taxon>Rhodobacterales</taxon>
        <taxon>Paracoccaceae</taxon>
        <taxon>Mangrovicoccus</taxon>
    </lineage>
</organism>
<dbReference type="GO" id="GO:0003700">
    <property type="term" value="F:DNA-binding transcription factor activity"/>
    <property type="evidence" value="ECO:0007669"/>
    <property type="project" value="InterPro"/>
</dbReference>
<dbReference type="Proteomes" id="UP000609121">
    <property type="component" value="Unassembled WGS sequence"/>
</dbReference>
<dbReference type="SMART" id="SM00345">
    <property type="entry name" value="HTH_GNTR"/>
    <property type="match status" value="1"/>
</dbReference>
<dbReference type="EMBL" id="JACVXA010000007">
    <property type="protein sequence ID" value="MBE3637309.1"/>
    <property type="molecule type" value="Genomic_DNA"/>
</dbReference>
<keyword evidence="5" id="KW-0804">Transcription</keyword>
<evidence type="ECO:0000256" key="2">
    <source>
        <dbReference type="ARBA" id="ARBA00022898"/>
    </source>
</evidence>
<comment type="similarity">
    <text evidence="1">In the C-terminal section; belongs to the class-I pyridoxal-phosphate-dependent aminotransferase family.</text>
</comment>
<evidence type="ECO:0000313" key="7">
    <source>
        <dbReference type="EMBL" id="MBE3637309.1"/>
    </source>
</evidence>
<dbReference type="GO" id="GO:0008483">
    <property type="term" value="F:transaminase activity"/>
    <property type="evidence" value="ECO:0007669"/>
    <property type="project" value="UniProtKB-KW"/>
</dbReference>
<name>A0A8J6YW47_9RHOB</name>
<evidence type="ECO:0000256" key="5">
    <source>
        <dbReference type="ARBA" id="ARBA00023163"/>
    </source>
</evidence>
<dbReference type="RefSeq" id="WP_193179747.1">
    <property type="nucleotide sequence ID" value="NZ_JACVXA010000007.1"/>
</dbReference>
<dbReference type="Gene3D" id="3.90.1150.10">
    <property type="entry name" value="Aspartate Aminotransferase, domain 1"/>
    <property type="match status" value="1"/>
</dbReference>
<dbReference type="InterPro" id="IPR036390">
    <property type="entry name" value="WH_DNA-bd_sf"/>
</dbReference>
<dbReference type="InterPro" id="IPR000524">
    <property type="entry name" value="Tscrpt_reg_HTH_GntR"/>
</dbReference>
<dbReference type="AlphaFoldDB" id="A0A8J6YW47"/>
<comment type="caution">
    <text evidence="7">The sequence shown here is derived from an EMBL/GenBank/DDBJ whole genome shotgun (WGS) entry which is preliminary data.</text>
</comment>
<dbReference type="InterPro" id="IPR015424">
    <property type="entry name" value="PyrdxlP-dep_Trfase"/>
</dbReference>
<keyword evidence="7" id="KW-0032">Aminotransferase</keyword>
<dbReference type="CDD" id="cd07377">
    <property type="entry name" value="WHTH_GntR"/>
    <property type="match status" value="1"/>
</dbReference>
<evidence type="ECO:0000256" key="1">
    <source>
        <dbReference type="ARBA" id="ARBA00005384"/>
    </source>
</evidence>
<dbReference type="GO" id="GO:0003677">
    <property type="term" value="F:DNA binding"/>
    <property type="evidence" value="ECO:0007669"/>
    <property type="project" value="UniProtKB-KW"/>
</dbReference>
<evidence type="ECO:0000313" key="8">
    <source>
        <dbReference type="Proteomes" id="UP000609121"/>
    </source>
</evidence>
<evidence type="ECO:0000259" key="6">
    <source>
        <dbReference type="PROSITE" id="PS50949"/>
    </source>
</evidence>
<accession>A0A8J6YW47</accession>